<proteinExistence type="predicted"/>
<organism evidence="1 2">
    <name type="scientific">Heracleum sosnowskyi</name>
    <dbReference type="NCBI Taxonomy" id="360622"/>
    <lineage>
        <taxon>Eukaryota</taxon>
        <taxon>Viridiplantae</taxon>
        <taxon>Streptophyta</taxon>
        <taxon>Embryophyta</taxon>
        <taxon>Tracheophyta</taxon>
        <taxon>Spermatophyta</taxon>
        <taxon>Magnoliopsida</taxon>
        <taxon>eudicotyledons</taxon>
        <taxon>Gunneridae</taxon>
        <taxon>Pentapetalae</taxon>
        <taxon>asterids</taxon>
        <taxon>campanulids</taxon>
        <taxon>Apiales</taxon>
        <taxon>Apiaceae</taxon>
        <taxon>Apioideae</taxon>
        <taxon>apioid superclade</taxon>
        <taxon>Tordylieae</taxon>
        <taxon>Tordyliinae</taxon>
        <taxon>Heracleum</taxon>
    </lineage>
</organism>
<dbReference type="AlphaFoldDB" id="A0AAD8IP33"/>
<dbReference type="Proteomes" id="UP001237642">
    <property type="component" value="Unassembled WGS sequence"/>
</dbReference>
<dbReference type="EMBL" id="JAUIZM010000004">
    <property type="protein sequence ID" value="KAK1388628.1"/>
    <property type="molecule type" value="Genomic_DNA"/>
</dbReference>
<sequence>MCNSISKRMVRDVTIEHKAKLVCLQETKCSSWNAYSTRTLKGNRDFEWVEVASRGLSGGLIFFFWDKMLYKFVTVSKADNWLWVKFQSLADDEVFSVVNVYSAQDLVKKRTLWAELTNIMISQKNECICFFGDFNSIRDDSERANCLY</sequence>
<evidence type="ECO:0000313" key="1">
    <source>
        <dbReference type="EMBL" id="KAK1388628.1"/>
    </source>
</evidence>
<dbReference type="SUPFAM" id="SSF56219">
    <property type="entry name" value="DNase I-like"/>
    <property type="match status" value="1"/>
</dbReference>
<name>A0AAD8IP33_9APIA</name>
<evidence type="ECO:0008006" key="3">
    <source>
        <dbReference type="Google" id="ProtNLM"/>
    </source>
</evidence>
<dbReference type="Gene3D" id="3.60.10.10">
    <property type="entry name" value="Endonuclease/exonuclease/phosphatase"/>
    <property type="match status" value="1"/>
</dbReference>
<keyword evidence="2" id="KW-1185">Reference proteome</keyword>
<dbReference type="InterPro" id="IPR036691">
    <property type="entry name" value="Endo/exonu/phosph_ase_sf"/>
</dbReference>
<protein>
    <recommendedName>
        <fullName evidence="3">Endonuclease/exonuclease/phosphatase domain-containing protein</fullName>
    </recommendedName>
</protein>
<accession>A0AAD8IP33</accession>
<reference evidence="1" key="1">
    <citation type="submission" date="2023-02" db="EMBL/GenBank/DDBJ databases">
        <title>Genome of toxic invasive species Heracleum sosnowskyi carries increased number of genes despite the absence of recent whole-genome duplications.</title>
        <authorList>
            <person name="Schelkunov M."/>
            <person name="Shtratnikova V."/>
            <person name="Makarenko M."/>
            <person name="Klepikova A."/>
            <person name="Omelchenko D."/>
            <person name="Novikova G."/>
            <person name="Obukhova E."/>
            <person name="Bogdanov V."/>
            <person name="Penin A."/>
            <person name="Logacheva M."/>
        </authorList>
    </citation>
    <scope>NUCLEOTIDE SEQUENCE</scope>
    <source>
        <strain evidence="1">Hsosn_3</strain>
        <tissue evidence="1">Leaf</tissue>
    </source>
</reference>
<evidence type="ECO:0000313" key="2">
    <source>
        <dbReference type="Proteomes" id="UP001237642"/>
    </source>
</evidence>
<gene>
    <name evidence="1" type="ORF">POM88_016806</name>
</gene>
<reference evidence="1" key="2">
    <citation type="submission" date="2023-05" db="EMBL/GenBank/DDBJ databases">
        <authorList>
            <person name="Schelkunov M.I."/>
        </authorList>
    </citation>
    <scope>NUCLEOTIDE SEQUENCE</scope>
    <source>
        <strain evidence="1">Hsosn_3</strain>
        <tissue evidence="1">Leaf</tissue>
    </source>
</reference>
<comment type="caution">
    <text evidence="1">The sequence shown here is derived from an EMBL/GenBank/DDBJ whole genome shotgun (WGS) entry which is preliminary data.</text>
</comment>